<dbReference type="AlphaFoldDB" id="R4V1P1"/>
<reference evidence="2" key="1">
    <citation type="submission" date="2013-03" db="EMBL/GenBank/DDBJ databases">
        <title>Immune-Related transcriptome of Coptotermes formosanus Shiraki workers: the defense mechanism.</title>
        <authorList>
            <person name="Hussain A."/>
            <person name="Li Y.F."/>
            <person name="Wen S.Y."/>
        </authorList>
    </citation>
    <scope>NUCLEOTIDE SEQUENCE</scope>
</reference>
<evidence type="ECO:0000313" key="2">
    <source>
        <dbReference type="EMBL" id="AGM32602.1"/>
    </source>
</evidence>
<protein>
    <submittedName>
        <fullName evidence="2">Uncharacterized protein</fullName>
    </submittedName>
</protein>
<evidence type="ECO:0000256" key="1">
    <source>
        <dbReference type="SAM" id="MobiDB-lite"/>
    </source>
</evidence>
<proteinExistence type="evidence at transcript level"/>
<dbReference type="EMBL" id="KC740778">
    <property type="protein sequence ID" value="AGM32602.1"/>
    <property type="molecule type" value="mRNA"/>
</dbReference>
<name>R4V1P1_COPFO</name>
<feature type="region of interest" description="Disordered" evidence="1">
    <location>
        <begin position="1"/>
        <end position="32"/>
    </location>
</feature>
<feature type="compositionally biased region" description="Basic and acidic residues" evidence="1">
    <location>
        <begin position="9"/>
        <end position="18"/>
    </location>
</feature>
<accession>R4V1P1</accession>
<sequence>MDLSSFTATKKDKKEKQKEKQKRKQKEETSHESGIIDLLGFTPTTSATIQMPIIKPTKEVTNAIVLATGDTLPSEEEIRNIFYGFSVKSVDNYISFYVIDFETEADQKNALKKHCTVFKKGYLLIDRYTLEDENDAAYQPSEETNKRYLSDQGFRRYDRGDRYGSFKIELNKKTQVTAPIFEGTGMKQSIDKIEFGVKAQPQQGAISATPSSGAYIAPHLRKQMEAKQTS</sequence>
<organism evidence="2">
    <name type="scientific">Coptotermes formosanus</name>
    <name type="common">Formosan subterranean termite</name>
    <dbReference type="NCBI Taxonomy" id="36987"/>
    <lineage>
        <taxon>Eukaryota</taxon>
        <taxon>Metazoa</taxon>
        <taxon>Ecdysozoa</taxon>
        <taxon>Arthropoda</taxon>
        <taxon>Hexapoda</taxon>
        <taxon>Insecta</taxon>
        <taxon>Pterygota</taxon>
        <taxon>Neoptera</taxon>
        <taxon>Polyneoptera</taxon>
        <taxon>Dictyoptera</taxon>
        <taxon>Blattodea</taxon>
        <taxon>Blattoidea</taxon>
        <taxon>Termitoidae</taxon>
        <taxon>Rhinotermitidae</taxon>
        <taxon>Coptotermes</taxon>
    </lineage>
</organism>